<evidence type="ECO:0000256" key="2">
    <source>
        <dbReference type="ARBA" id="ARBA00022980"/>
    </source>
</evidence>
<dbReference type="GO" id="GO:0032543">
    <property type="term" value="P:mitochondrial translation"/>
    <property type="evidence" value="ECO:0007669"/>
    <property type="project" value="TreeGrafter"/>
</dbReference>
<reference evidence="6 7" key="1">
    <citation type="journal article" date="2011" name="J. Gen. Appl. Microbiol.">
        <title>Draft genome sequencing of the enigmatic basidiomycete Mixia osmundae.</title>
        <authorList>
            <person name="Nishida H."/>
            <person name="Nagatsuka Y."/>
            <person name="Sugiyama J."/>
        </authorList>
    </citation>
    <scope>NUCLEOTIDE SEQUENCE [LARGE SCALE GENOMIC DNA]</scope>
    <source>
        <strain evidence="7">CBS 9802 / IAM 14324 / JCM 22182 / KY 12970</strain>
    </source>
</reference>
<dbReference type="RefSeq" id="XP_014569320.1">
    <property type="nucleotide sequence ID" value="XM_014713834.1"/>
</dbReference>
<sequence>MSARLCSCMRGLQLSVSRLGLSLAATRRGLATHAEAPSEGAKRAAKEQRAQDRLRKLKRFEQGGSTFSYKPMAKPKGAHRQALLEARRNKIAKLQRLHAERRKEKKDATTMIPDKWLQGTREIYLPNLSLVMLRNNPLQRPYDPYTATFRCAPTLTKIDIVNYLAAVYKLEVTSIRTMIESNARHVIRDRVQAKMARRMSMQPYREGKLRNVRSKKVIVSLKQPFWYPAPRSDDFMRPRFQTRQVDSGDPNRPNLAGARSQAGVSQAESQNKRTYLKRVQKRWAEEDKNVRSFIERAKSVRSEPDV</sequence>
<dbReference type="PANTHER" id="PTHR12059">
    <property type="entry name" value="RIBOSOMAL PROTEIN L23-RELATED"/>
    <property type="match status" value="1"/>
</dbReference>
<dbReference type="PANTHER" id="PTHR12059:SF5">
    <property type="entry name" value="LARGE RIBOSOMAL SUBUNIT PROTEIN UL23M"/>
    <property type="match status" value="1"/>
</dbReference>
<evidence type="ECO:0000256" key="4">
    <source>
        <dbReference type="ARBA" id="ARBA00039977"/>
    </source>
</evidence>
<name>G7E5P0_MIXOS</name>
<dbReference type="HOGENOM" id="CLU_909392_0_0_1"/>
<protein>
    <recommendedName>
        <fullName evidence="4">Large ribosomal subunit protein uL23m</fullName>
    </recommendedName>
</protein>
<feature type="region of interest" description="Disordered" evidence="5">
    <location>
        <begin position="242"/>
        <end position="274"/>
    </location>
</feature>
<dbReference type="InParanoid" id="G7E5P0"/>
<keyword evidence="2" id="KW-0689">Ribosomal protein</keyword>
<evidence type="ECO:0000256" key="1">
    <source>
        <dbReference type="ARBA" id="ARBA00006700"/>
    </source>
</evidence>
<dbReference type="InterPro" id="IPR012678">
    <property type="entry name" value="Ribosomal_uL23/eL15/eS24_sf"/>
</dbReference>
<comment type="caution">
    <text evidence="6">The sequence shown here is derived from an EMBL/GenBank/DDBJ whole genome shotgun (WGS) entry which is preliminary data.</text>
</comment>
<organism evidence="6 7">
    <name type="scientific">Mixia osmundae (strain CBS 9802 / IAM 14324 / JCM 22182 / KY 12970)</name>
    <dbReference type="NCBI Taxonomy" id="764103"/>
    <lineage>
        <taxon>Eukaryota</taxon>
        <taxon>Fungi</taxon>
        <taxon>Dikarya</taxon>
        <taxon>Basidiomycota</taxon>
        <taxon>Pucciniomycotina</taxon>
        <taxon>Mixiomycetes</taxon>
        <taxon>Mixiales</taxon>
        <taxon>Mixiaceae</taxon>
        <taxon>Mixia</taxon>
    </lineage>
</organism>
<gene>
    <name evidence="6" type="primary">Mo04833</name>
    <name evidence="6" type="ORF">E5Q_04833</name>
</gene>
<keyword evidence="3" id="KW-0687">Ribonucleoprotein</keyword>
<dbReference type="InterPro" id="IPR012677">
    <property type="entry name" value="Nucleotide-bd_a/b_plait_sf"/>
</dbReference>
<evidence type="ECO:0000313" key="7">
    <source>
        <dbReference type="Proteomes" id="UP000009131"/>
    </source>
</evidence>
<evidence type="ECO:0000313" key="6">
    <source>
        <dbReference type="EMBL" id="GAA98150.1"/>
    </source>
</evidence>
<dbReference type="GO" id="GO:0005762">
    <property type="term" value="C:mitochondrial large ribosomal subunit"/>
    <property type="evidence" value="ECO:0007669"/>
    <property type="project" value="TreeGrafter"/>
</dbReference>
<dbReference type="Proteomes" id="UP000009131">
    <property type="component" value="Unassembled WGS sequence"/>
</dbReference>
<dbReference type="OrthoDB" id="275582at2759"/>
<dbReference type="AlphaFoldDB" id="G7E5P0"/>
<dbReference type="Gene3D" id="3.30.70.330">
    <property type="match status" value="1"/>
</dbReference>
<dbReference type="InterPro" id="IPR013025">
    <property type="entry name" value="Ribosomal_uL23-like"/>
</dbReference>
<accession>G7E5P0</accession>
<feature type="compositionally biased region" description="Polar residues" evidence="5">
    <location>
        <begin position="262"/>
        <end position="273"/>
    </location>
</feature>
<dbReference type="EMBL" id="BABT02000150">
    <property type="protein sequence ID" value="GAA98150.1"/>
    <property type="molecule type" value="Genomic_DNA"/>
</dbReference>
<evidence type="ECO:0000256" key="5">
    <source>
        <dbReference type="SAM" id="MobiDB-lite"/>
    </source>
</evidence>
<dbReference type="GO" id="GO:0003735">
    <property type="term" value="F:structural constituent of ribosome"/>
    <property type="evidence" value="ECO:0007669"/>
    <property type="project" value="InterPro"/>
</dbReference>
<proteinExistence type="inferred from homology"/>
<dbReference type="eggNOG" id="KOG4089">
    <property type="taxonomic scope" value="Eukaryota"/>
</dbReference>
<dbReference type="SUPFAM" id="SSF54189">
    <property type="entry name" value="Ribosomal proteins S24e, L23 and L15e"/>
    <property type="match status" value="1"/>
</dbReference>
<evidence type="ECO:0000256" key="3">
    <source>
        <dbReference type="ARBA" id="ARBA00023274"/>
    </source>
</evidence>
<reference evidence="6 7" key="2">
    <citation type="journal article" date="2012" name="Open Biol.">
        <title>Characteristics of nucleosomes and linker DNA regions on the genome of the basidiomycete Mixia osmundae revealed by mono- and dinucleosome mapping.</title>
        <authorList>
            <person name="Nishida H."/>
            <person name="Kondo S."/>
            <person name="Matsumoto T."/>
            <person name="Suzuki Y."/>
            <person name="Yoshikawa H."/>
            <person name="Taylor T.D."/>
            <person name="Sugiyama J."/>
        </authorList>
    </citation>
    <scope>NUCLEOTIDE SEQUENCE [LARGE SCALE GENOMIC DNA]</scope>
    <source>
        <strain evidence="7">CBS 9802 / IAM 14324 / JCM 22182 / KY 12970</strain>
    </source>
</reference>
<dbReference type="STRING" id="764103.G7E5P0"/>
<keyword evidence="7" id="KW-1185">Reference proteome</keyword>
<comment type="similarity">
    <text evidence="1">Belongs to the universal ribosomal protein uL23 family.</text>
</comment>